<evidence type="ECO:0000313" key="9">
    <source>
        <dbReference type="Proteomes" id="UP000199468"/>
    </source>
</evidence>
<keyword evidence="2 6" id="KW-1003">Cell membrane</keyword>
<comment type="function">
    <text evidence="6">Binds the cellulose synthase activator, bis-(3'-5') cyclic diguanylic acid (c-di-GMP).</text>
</comment>
<feature type="chain" id="PRO_5044981842" description="Cyclic di-GMP-binding protein" evidence="6">
    <location>
        <begin position="27"/>
        <end position="818"/>
    </location>
</feature>
<dbReference type="RefSeq" id="WP_091857488.1">
    <property type="nucleotide sequence ID" value="NZ_FNBZ01000004.1"/>
</dbReference>
<comment type="pathway">
    <text evidence="6">Glycan metabolism; bacterial cellulose biosynthesis.</text>
</comment>
<keyword evidence="6" id="KW-0973">c-di-GMP</keyword>
<dbReference type="Proteomes" id="UP000199468">
    <property type="component" value="Unassembled WGS sequence"/>
</dbReference>
<dbReference type="PROSITE" id="PS51257">
    <property type="entry name" value="PROKAR_LIPOPROTEIN"/>
    <property type="match status" value="1"/>
</dbReference>
<evidence type="ECO:0000256" key="6">
    <source>
        <dbReference type="RuleBase" id="RU365021"/>
    </source>
</evidence>
<evidence type="ECO:0000256" key="4">
    <source>
        <dbReference type="ARBA" id="ARBA00022989"/>
    </source>
</evidence>
<dbReference type="PANTHER" id="PTHR39083:SF1">
    <property type="entry name" value="CYCLIC DI-GMP-BINDING PROTEIN"/>
    <property type="match status" value="1"/>
</dbReference>
<dbReference type="Gene3D" id="2.60.120.260">
    <property type="entry name" value="Galactose-binding domain-like"/>
    <property type="match status" value="2"/>
</dbReference>
<reference evidence="8 9" key="1">
    <citation type="submission" date="2016-10" db="EMBL/GenBank/DDBJ databases">
        <authorList>
            <person name="Varghese N."/>
            <person name="Submissions S."/>
        </authorList>
    </citation>
    <scope>NUCLEOTIDE SEQUENCE [LARGE SCALE GENOMIC DNA]</scope>
    <source>
        <strain evidence="8 9">DSM 26672</strain>
    </source>
</reference>
<organism evidence="8 9">
    <name type="scientific">Bosea robiniae</name>
    <dbReference type="NCBI Taxonomy" id="1036780"/>
    <lineage>
        <taxon>Bacteria</taxon>
        <taxon>Pseudomonadati</taxon>
        <taxon>Pseudomonadota</taxon>
        <taxon>Alphaproteobacteria</taxon>
        <taxon>Hyphomicrobiales</taxon>
        <taxon>Boseaceae</taxon>
        <taxon>Bosea</taxon>
    </lineage>
</organism>
<feature type="compositionally biased region" description="Pro residues" evidence="7">
    <location>
        <begin position="43"/>
        <end position="62"/>
    </location>
</feature>
<evidence type="ECO:0000256" key="5">
    <source>
        <dbReference type="ARBA" id="ARBA00023136"/>
    </source>
</evidence>
<keyword evidence="6" id="KW-0135">Cellulose biosynthesis</keyword>
<feature type="transmembrane region" description="Helical" evidence="6">
    <location>
        <begin position="789"/>
        <end position="812"/>
    </location>
</feature>
<evidence type="ECO:0000256" key="7">
    <source>
        <dbReference type="SAM" id="MobiDB-lite"/>
    </source>
</evidence>
<sequence>MKRLRFQAHLAALTSCALLVGSPLPAQESPVVQPGPAPFMIAPPAPSPAPTSPAPSAKPAPVPVHETSPTPASPLFKPLLPAGRVTLEGESDVRSWGFYLTQDEATADLNLDIAFQNALVVMPEASRLTVRINGERVSEMPIASSDRLKRSSIALRKGLLRTGQNTISFEAVQRHRIDCTVGSTYELWTRIDGAGTRLAFRNANTRSFALRSLDDLPAVGADENGLTTIAIVAPGAARASAANSILAVAQALALRGRYGQVTISVTEQLPARIRPGTLTVALGTSEEMRALLGALPADAGGRSFVGFVPNPQKGADLLLVTGEGWPDLETLIAKFLTAPVARPANINRKTMDIASWHVPDAPFISDKEAIRFSELGIPTQESTGRRMRVRAIVAMPGDFYANAYGEATLYLDGAYSQEVLPGESHIEVFVNGNVAATVPLNAATGGLLQQFPITIPLRHFRPGINEIWFEAVTLAKSDLTCGPGATLAGKSRFALFDTTVLSIPNFAKIGVSPNLGAIAGTGFPYSVASRVALVMGRQDNANLSAAATLLARIARNASRPLAIDLLAGTAAVGDRPALIVGAAGQMPAGLLPRVGVADNVRATWPQRADAVVVTPDAEGAAVFDAVINRLQGREATPEASGGVAPTTEAVRDRWRGSLGGPLARYFIGFDQWLQHTFDLSFAQLRAPSRAASLYEPAEGTELIAAQAADPETRQVWTAFIARRDETLQSAVNRIVTPGNWAGMAGRITAFRGAQDAHVISADSTSFVMTRPFSLANMRLVFANWMSSNIGIYALALLIACIGLGIGTSLMLGRLGRRS</sequence>
<gene>
    <name evidence="8" type="ORF">SAMN05421844_104408</name>
</gene>
<dbReference type="InterPro" id="IPR018513">
    <property type="entry name" value="Cell_synthase_bac"/>
</dbReference>
<dbReference type="Pfam" id="PF03170">
    <property type="entry name" value="BcsB"/>
    <property type="match status" value="1"/>
</dbReference>
<evidence type="ECO:0000256" key="3">
    <source>
        <dbReference type="ARBA" id="ARBA00022692"/>
    </source>
</evidence>
<keyword evidence="6" id="KW-0732">Signal</keyword>
<evidence type="ECO:0000256" key="2">
    <source>
        <dbReference type="ARBA" id="ARBA00022475"/>
    </source>
</evidence>
<comment type="similarity">
    <text evidence="6">Belongs to the AcsB/BcsB family.</text>
</comment>
<keyword evidence="9" id="KW-1185">Reference proteome</keyword>
<keyword evidence="4 6" id="KW-1133">Transmembrane helix</keyword>
<feature type="region of interest" description="Disordered" evidence="7">
    <location>
        <begin position="43"/>
        <end position="76"/>
    </location>
</feature>
<name>A0ABY0P0Q6_9HYPH</name>
<evidence type="ECO:0000313" key="8">
    <source>
        <dbReference type="EMBL" id="SDG58259.1"/>
    </source>
</evidence>
<feature type="signal peptide" evidence="6">
    <location>
        <begin position="1"/>
        <end position="26"/>
    </location>
</feature>
<keyword evidence="6" id="KW-0997">Cell inner membrane</keyword>
<keyword evidence="3 6" id="KW-0812">Transmembrane</keyword>
<proteinExistence type="inferred from homology"/>
<comment type="subcellular location">
    <subcellularLocation>
        <location evidence="6">Cell inner membrane</location>
    </subcellularLocation>
    <subcellularLocation>
        <location evidence="1">Cell membrane</location>
        <topology evidence="1">Single-pass membrane protein</topology>
    </subcellularLocation>
</comment>
<dbReference type="EMBL" id="FNBZ01000004">
    <property type="protein sequence ID" value="SDG58259.1"/>
    <property type="molecule type" value="Genomic_DNA"/>
</dbReference>
<dbReference type="PANTHER" id="PTHR39083">
    <property type="entry name" value="CYCLIC DI-GMP-BINDING PROTEIN"/>
    <property type="match status" value="1"/>
</dbReference>
<protein>
    <recommendedName>
        <fullName evidence="6">Cyclic di-GMP-binding protein</fullName>
    </recommendedName>
    <alternativeName>
        <fullName evidence="6">Cellulose synthase regulatory subunit</fullName>
    </alternativeName>
</protein>
<keyword evidence="5 6" id="KW-0472">Membrane</keyword>
<evidence type="ECO:0000256" key="1">
    <source>
        <dbReference type="ARBA" id="ARBA00004162"/>
    </source>
</evidence>
<comment type="subunit">
    <text evidence="6">Tightly associated with the cellulose synthase catalytic subunit.</text>
</comment>
<comment type="caution">
    <text evidence="8">The sequence shown here is derived from an EMBL/GenBank/DDBJ whole genome shotgun (WGS) entry which is preliminary data.</text>
</comment>
<accession>A0ABY0P0Q6</accession>